<dbReference type="InterPro" id="IPR013216">
    <property type="entry name" value="Methyltransf_11"/>
</dbReference>
<evidence type="ECO:0000256" key="1">
    <source>
        <dbReference type="SAM" id="MobiDB-lite"/>
    </source>
</evidence>
<organism evidence="3">
    <name type="scientific">Streptomyces sp. NBC_00060</name>
    <dbReference type="NCBI Taxonomy" id="2975636"/>
    <lineage>
        <taxon>Bacteria</taxon>
        <taxon>Bacillati</taxon>
        <taxon>Actinomycetota</taxon>
        <taxon>Actinomycetes</taxon>
        <taxon>Kitasatosporales</taxon>
        <taxon>Streptomycetaceae</taxon>
        <taxon>Streptomyces</taxon>
    </lineage>
</organism>
<dbReference type="AlphaFoldDB" id="A0AAU2H7I3"/>
<dbReference type="PANTHER" id="PTHR43861">
    <property type="entry name" value="TRANS-ACONITATE 2-METHYLTRANSFERASE-RELATED"/>
    <property type="match status" value="1"/>
</dbReference>
<protein>
    <submittedName>
        <fullName evidence="3">Class I SAM-dependent methyltransferase</fullName>
    </submittedName>
</protein>
<dbReference type="GO" id="GO:0032259">
    <property type="term" value="P:methylation"/>
    <property type="evidence" value="ECO:0007669"/>
    <property type="project" value="UniProtKB-KW"/>
</dbReference>
<dbReference type="EMBL" id="CP108253">
    <property type="protein sequence ID" value="WTU44162.1"/>
    <property type="molecule type" value="Genomic_DNA"/>
</dbReference>
<reference evidence="3" key="1">
    <citation type="submission" date="2022-10" db="EMBL/GenBank/DDBJ databases">
        <title>The complete genomes of actinobacterial strains from the NBC collection.</title>
        <authorList>
            <person name="Joergensen T.S."/>
            <person name="Alvarez Arevalo M."/>
            <person name="Sterndorff E.B."/>
            <person name="Faurdal D."/>
            <person name="Vuksanovic O."/>
            <person name="Mourched A.-S."/>
            <person name="Charusanti P."/>
            <person name="Shaw S."/>
            <person name="Blin K."/>
            <person name="Weber T."/>
        </authorList>
    </citation>
    <scope>NUCLEOTIDE SEQUENCE</scope>
    <source>
        <strain evidence="3">NBC_00060</strain>
    </source>
</reference>
<feature type="domain" description="Methyltransferase type 11" evidence="2">
    <location>
        <begin position="61"/>
        <end position="156"/>
    </location>
</feature>
<dbReference type="InterPro" id="IPR029063">
    <property type="entry name" value="SAM-dependent_MTases_sf"/>
</dbReference>
<gene>
    <name evidence="3" type="ORF">OHV25_33565</name>
</gene>
<accession>A0AAU2H7I3</accession>
<evidence type="ECO:0000313" key="3">
    <source>
        <dbReference type="EMBL" id="WTU44162.1"/>
    </source>
</evidence>
<proteinExistence type="predicted"/>
<feature type="region of interest" description="Disordered" evidence="1">
    <location>
        <begin position="1"/>
        <end position="21"/>
    </location>
</feature>
<dbReference type="GO" id="GO:0017000">
    <property type="term" value="P:antibiotic biosynthetic process"/>
    <property type="evidence" value="ECO:0007669"/>
    <property type="project" value="UniProtKB-ARBA"/>
</dbReference>
<dbReference type="GO" id="GO:0008757">
    <property type="term" value="F:S-adenosylmethionine-dependent methyltransferase activity"/>
    <property type="evidence" value="ECO:0007669"/>
    <property type="project" value="InterPro"/>
</dbReference>
<dbReference type="SUPFAM" id="SSF53335">
    <property type="entry name" value="S-adenosyl-L-methionine-dependent methyltransferases"/>
    <property type="match status" value="1"/>
</dbReference>
<keyword evidence="3" id="KW-0489">Methyltransferase</keyword>
<sequence length="265" mass="28025">MPQDRAGGPAEPSSPEAGRAWSGHEGAEAFAAVEAGTDWLLGYPFVFKALSGAGREGGVLLDFGCGPGRVAGHAARALGMRIIGVDASPDMLALAREEGTPGAEYHLVADGRVGGLADACADAAMCNHVLASLPDERTVLEVFTEIHRLLRPGAPFALLTTDPVCAGIEYASLRVGESGVSYGPGEAMPVRLRRTDGTWQSVRNHAWPVETFPPLLERVGFTDVAQHHPTPDEAVGVADPEHVRSRDWSAERLRPPLVVTTAVKR</sequence>
<dbReference type="Gene3D" id="3.40.50.150">
    <property type="entry name" value="Vaccinia Virus protein VP39"/>
    <property type="match status" value="1"/>
</dbReference>
<evidence type="ECO:0000259" key="2">
    <source>
        <dbReference type="Pfam" id="PF08241"/>
    </source>
</evidence>
<dbReference type="Pfam" id="PF08241">
    <property type="entry name" value="Methyltransf_11"/>
    <property type="match status" value="1"/>
</dbReference>
<name>A0AAU2H7I3_9ACTN</name>
<dbReference type="CDD" id="cd02440">
    <property type="entry name" value="AdoMet_MTases"/>
    <property type="match status" value="1"/>
</dbReference>
<keyword evidence="3" id="KW-0808">Transferase</keyword>